<keyword evidence="3" id="KW-1185">Reference proteome</keyword>
<dbReference type="PANTHER" id="PTHR38030">
    <property type="entry name" value="PROTOPORPHYRINOGEN IX DEHYDROGENASE [MENAQUINONE]"/>
    <property type="match status" value="1"/>
</dbReference>
<dbReference type="GO" id="GO:0006783">
    <property type="term" value="P:heme biosynthetic process"/>
    <property type="evidence" value="ECO:0007669"/>
    <property type="project" value="TreeGrafter"/>
</dbReference>
<dbReference type="InterPro" id="IPR052200">
    <property type="entry name" value="Protoporphyrinogen_IX_DH"/>
</dbReference>
<proteinExistence type="predicted"/>
<accession>A0A1H8HGM8</accession>
<gene>
    <name evidence="2" type="ORF">SAMN04488505_11158</name>
</gene>
<dbReference type="InterPro" id="IPR026816">
    <property type="entry name" value="Flavodoxin_dom"/>
</dbReference>
<evidence type="ECO:0000313" key="3">
    <source>
        <dbReference type="Proteomes" id="UP000198984"/>
    </source>
</evidence>
<reference evidence="2 3" key="1">
    <citation type="submission" date="2016-10" db="EMBL/GenBank/DDBJ databases">
        <authorList>
            <person name="de Groot N.N."/>
        </authorList>
    </citation>
    <scope>NUCLEOTIDE SEQUENCE [LARGE SCALE GENOMIC DNA]</scope>
    <source>
        <strain evidence="2 3">DSM 21039</strain>
    </source>
</reference>
<protein>
    <submittedName>
        <fullName evidence="2">Protoporphyrinogen IX oxidase, menaquinone-dependent (Flavodoxin domain)</fullName>
    </submittedName>
</protein>
<feature type="domain" description="Flavodoxin" evidence="1">
    <location>
        <begin position="5"/>
        <end position="135"/>
    </location>
</feature>
<dbReference type="AlphaFoldDB" id="A0A1H8HGM8"/>
<dbReference type="Gene3D" id="3.40.50.360">
    <property type="match status" value="1"/>
</dbReference>
<organism evidence="2 3">
    <name type="scientific">Chitinophaga rupis</name>
    <dbReference type="NCBI Taxonomy" id="573321"/>
    <lineage>
        <taxon>Bacteria</taxon>
        <taxon>Pseudomonadati</taxon>
        <taxon>Bacteroidota</taxon>
        <taxon>Chitinophagia</taxon>
        <taxon>Chitinophagales</taxon>
        <taxon>Chitinophagaceae</taxon>
        <taxon>Chitinophaga</taxon>
    </lineage>
</organism>
<dbReference type="InterPro" id="IPR029039">
    <property type="entry name" value="Flavoprotein-like_sf"/>
</dbReference>
<dbReference type="STRING" id="573321.SAMN04488505_11158"/>
<dbReference type="GO" id="GO:0010181">
    <property type="term" value="F:FMN binding"/>
    <property type="evidence" value="ECO:0007669"/>
    <property type="project" value="TreeGrafter"/>
</dbReference>
<dbReference type="EMBL" id="FOBB01000011">
    <property type="protein sequence ID" value="SEN55179.1"/>
    <property type="molecule type" value="Genomic_DNA"/>
</dbReference>
<evidence type="ECO:0000259" key="1">
    <source>
        <dbReference type="Pfam" id="PF12724"/>
    </source>
</evidence>
<dbReference type="Pfam" id="PF12724">
    <property type="entry name" value="Flavodoxin_5"/>
    <property type="match status" value="1"/>
</dbReference>
<dbReference type="RefSeq" id="WP_089920095.1">
    <property type="nucleotide sequence ID" value="NZ_FOBB01000011.1"/>
</dbReference>
<dbReference type="SUPFAM" id="SSF52218">
    <property type="entry name" value="Flavoproteins"/>
    <property type="match status" value="1"/>
</dbReference>
<dbReference type="PANTHER" id="PTHR38030:SF2">
    <property type="entry name" value="PROTOPORPHYRINOGEN IX DEHYDROGENASE [QUINONE]"/>
    <property type="match status" value="1"/>
</dbReference>
<dbReference type="Proteomes" id="UP000198984">
    <property type="component" value="Unassembled WGS sequence"/>
</dbReference>
<dbReference type="GO" id="GO:0070819">
    <property type="term" value="F:menaquinone-dependent protoporphyrinogen oxidase activity"/>
    <property type="evidence" value="ECO:0007669"/>
    <property type="project" value="TreeGrafter"/>
</dbReference>
<evidence type="ECO:0000313" key="2">
    <source>
        <dbReference type="EMBL" id="SEN55179.1"/>
    </source>
</evidence>
<name>A0A1H8HGM8_9BACT</name>
<sequence length="178" mass="20404">MNGFIIYRSRYGATRQYAAWLSAELKIPAIPQEQATPEIIANAGFLILGSSIYIGKLLMRNWLKQHAAQLQKKRLFIFLVTATKKDKQEKLRSYVQQNIPACFEDNCRYYFFPGKIIYDQLSLMDKLKVKLGGQIAKLSNKPLNISDFNDVNRSHIGGLLSDMRLLYAMDNPVNQKVI</sequence>
<dbReference type="OrthoDB" id="597684at2"/>